<dbReference type="GeneID" id="28619803"/>
<evidence type="ECO:0000256" key="1">
    <source>
        <dbReference type="SAM" id="MobiDB-lite"/>
    </source>
</evidence>
<name>A0A1B2RWA6_9PAPI</name>
<dbReference type="Proteomes" id="UP000131472">
    <property type="component" value="Genome"/>
</dbReference>
<proteinExistence type="predicted"/>
<dbReference type="RefSeq" id="YP_009272702.1">
    <property type="nucleotide sequence ID" value="NC_030839.1"/>
</dbReference>
<reference evidence="2" key="1">
    <citation type="journal article" date="2016" name="J. Virol.">
        <title>Concurrence of Iridovirus, Polyomavirus, and a Unique Member of a New Group of Fish Papillomaviruses in Lymphocystis Disease-Affected Gilthead Sea Bream.</title>
        <authorList>
            <person name="Lopez-Bueno A."/>
            <person name="Mavian C."/>
            <person name="Labella A.M."/>
            <person name="Castro D."/>
            <person name="Borrego J.J."/>
            <person name="Alcami A."/>
            <person name="Alejo A."/>
        </authorList>
    </citation>
    <scope>NUCLEOTIDE SEQUENCE [LARGE SCALE GENOMIC DNA]</scope>
    <source>
        <strain evidence="2">SA9pv</strain>
    </source>
</reference>
<dbReference type="KEGG" id="vg:28619803"/>
<organism evidence="2">
    <name type="scientific">Sparus aurata papillomavirus 1</name>
    <dbReference type="NCBI Taxonomy" id="1885928"/>
    <lineage>
        <taxon>Viruses</taxon>
        <taxon>Monodnaviria</taxon>
        <taxon>Shotokuvirae</taxon>
        <taxon>Cossaviricota</taxon>
        <taxon>Papovaviricetes</taxon>
        <taxon>Zurhausenvirales</taxon>
        <taxon>Papillomaviridae</taxon>
        <taxon>Secondpapillomavirinae</taxon>
        <taxon>Alefpapillomavirus</taxon>
        <taxon>Alefpapillomavirus 1</taxon>
    </lineage>
</organism>
<accession>A0A1B2RWA6</accession>
<protein>
    <submittedName>
        <fullName evidence="2">SORF3</fullName>
    </submittedName>
</protein>
<sequence length="63" mass="7631">MLMDSILWLTRRKYITTSSSLTMETFIMIVLPLHPQSLPLKRAKRRRRRRLRKLKAPKRAQKL</sequence>
<evidence type="ECO:0000313" key="2">
    <source>
        <dbReference type="EMBL" id="AOC55277.1"/>
    </source>
</evidence>
<feature type="region of interest" description="Disordered" evidence="1">
    <location>
        <begin position="43"/>
        <end position="63"/>
    </location>
</feature>
<dbReference type="EMBL" id="KX643372">
    <property type="protein sequence ID" value="AOC55277.1"/>
    <property type="molecule type" value="Genomic_DNA"/>
</dbReference>
<evidence type="ECO:0000313" key="3">
    <source>
        <dbReference type="Proteomes" id="UP000131472"/>
    </source>
</evidence>
<keyword evidence="3" id="KW-1185">Reference proteome</keyword>